<dbReference type="GO" id="GO:0005737">
    <property type="term" value="C:cytoplasm"/>
    <property type="evidence" value="ECO:0007669"/>
    <property type="project" value="UniProtKB-SubCell"/>
</dbReference>
<evidence type="ECO:0000256" key="3">
    <source>
        <dbReference type="ARBA" id="ARBA00022768"/>
    </source>
</evidence>
<keyword evidence="5" id="KW-0963">Cytoplasm</keyword>
<dbReference type="FunFam" id="1.10.8.10:FF:000001">
    <property type="entry name" value="Elongation factor Ts"/>
    <property type="match status" value="1"/>
</dbReference>
<dbReference type="SUPFAM" id="SSF46934">
    <property type="entry name" value="UBA-like"/>
    <property type="match status" value="1"/>
</dbReference>
<evidence type="ECO:0000313" key="7">
    <source>
        <dbReference type="EMBL" id="KKU13317.1"/>
    </source>
</evidence>
<dbReference type="Pfam" id="PF00889">
    <property type="entry name" value="EF_TS"/>
    <property type="match status" value="1"/>
</dbReference>
<proteinExistence type="inferred from homology"/>
<dbReference type="InterPro" id="IPR009060">
    <property type="entry name" value="UBA-like_sf"/>
</dbReference>
<feature type="domain" description="Translation elongation factor EFTs/EF1B dimerisation" evidence="6">
    <location>
        <begin position="35"/>
        <end position="186"/>
    </location>
</feature>
<evidence type="ECO:0000256" key="5">
    <source>
        <dbReference type="HAMAP-Rule" id="MF_00050"/>
    </source>
</evidence>
<dbReference type="Gene3D" id="1.10.8.10">
    <property type="entry name" value="DNA helicase RuvA subunit, C-terminal domain"/>
    <property type="match status" value="1"/>
</dbReference>
<protein>
    <recommendedName>
        <fullName evidence="2 5">Elongation factor Ts</fullName>
        <shortName evidence="5">EF-Ts</shortName>
    </recommendedName>
</protein>
<dbReference type="Gene3D" id="3.30.479.20">
    <property type="entry name" value="Elongation factor Ts, dimerisation domain"/>
    <property type="match status" value="1"/>
</dbReference>
<dbReference type="InterPro" id="IPR036402">
    <property type="entry name" value="EF-Ts_dimer_sf"/>
</dbReference>
<dbReference type="PANTHER" id="PTHR11741">
    <property type="entry name" value="ELONGATION FACTOR TS"/>
    <property type="match status" value="1"/>
</dbReference>
<dbReference type="CDD" id="cd14275">
    <property type="entry name" value="UBA_EF-Ts"/>
    <property type="match status" value="1"/>
</dbReference>
<comment type="subcellular location">
    <subcellularLocation>
        <location evidence="5">Cytoplasm</location>
    </subcellularLocation>
</comment>
<dbReference type="GO" id="GO:0003746">
    <property type="term" value="F:translation elongation factor activity"/>
    <property type="evidence" value="ECO:0007669"/>
    <property type="project" value="UniProtKB-UniRule"/>
</dbReference>
<keyword evidence="4 5" id="KW-0648">Protein biosynthesis</keyword>
<evidence type="ECO:0000259" key="6">
    <source>
        <dbReference type="Pfam" id="PF00889"/>
    </source>
</evidence>
<evidence type="ECO:0000256" key="2">
    <source>
        <dbReference type="ARBA" id="ARBA00016956"/>
    </source>
</evidence>
<comment type="function">
    <text evidence="5">Associates with the EF-Tu.GDP complex and induces the exchange of GDP to GTP. It remains bound to the aminoacyl-tRNA.EF-Tu.GTP complex up to the GTP hydrolysis stage on the ribosome.</text>
</comment>
<dbReference type="AlphaFoldDB" id="A0A0G1MYY8"/>
<sequence>MTLDLKLISEIRELTGAGMNDVKVALDEAEGDKEKAIDILRKKGVVKAAKKADRATSQGVVHAYIHAGGRVGTLVKLMCETDFVARTDKFQALAHDVAMHVAAANPLYMAESDVPEAVIEKEKEIYREQLRMEGKPEAVWDKIMEGKIQKFFADVCLLKQPYFKEESMTVEQVVQNAIATMGENIQIGGFSRLSL</sequence>
<evidence type="ECO:0000256" key="1">
    <source>
        <dbReference type="ARBA" id="ARBA00005532"/>
    </source>
</evidence>
<dbReference type="SUPFAM" id="SSF54713">
    <property type="entry name" value="Elongation factor Ts (EF-Ts), dimerisation domain"/>
    <property type="match status" value="1"/>
</dbReference>
<feature type="region of interest" description="Involved in Mg(2+) ion dislocation from EF-Tu" evidence="5">
    <location>
        <begin position="81"/>
        <end position="84"/>
    </location>
</feature>
<dbReference type="Gene3D" id="1.10.286.20">
    <property type="match status" value="1"/>
</dbReference>
<dbReference type="Proteomes" id="UP000034911">
    <property type="component" value="Unassembled WGS sequence"/>
</dbReference>
<organism evidence="7 8">
    <name type="scientific">Candidatus Magasanikbacteria bacterium GW2011_GWC2_45_8</name>
    <dbReference type="NCBI Taxonomy" id="1619050"/>
    <lineage>
        <taxon>Bacteria</taxon>
        <taxon>Candidatus Magasanikiibacteriota</taxon>
    </lineage>
</organism>
<reference evidence="7 8" key="1">
    <citation type="journal article" date="2015" name="Nature">
        <title>rRNA introns, odd ribosomes, and small enigmatic genomes across a large radiation of phyla.</title>
        <authorList>
            <person name="Brown C.T."/>
            <person name="Hug L.A."/>
            <person name="Thomas B.C."/>
            <person name="Sharon I."/>
            <person name="Castelle C.J."/>
            <person name="Singh A."/>
            <person name="Wilkins M.J."/>
            <person name="Williams K.H."/>
            <person name="Banfield J.F."/>
        </authorList>
    </citation>
    <scope>NUCLEOTIDE SEQUENCE [LARGE SCALE GENOMIC DNA]</scope>
</reference>
<gene>
    <name evidence="5" type="primary">tsf</name>
    <name evidence="7" type="ORF">UX20_C0025G0017</name>
</gene>
<name>A0A0G1MYY8_9BACT</name>
<accession>A0A0G1MYY8</accession>
<dbReference type="FunFam" id="1.10.286.20:FF:000001">
    <property type="entry name" value="Elongation factor Ts"/>
    <property type="match status" value="1"/>
</dbReference>
<dbReference type="EMBL" id="LCLH01000025">
    <property type="protein sequence ID" value="KKU13317.1"/>
    <property type="molecule type" value="Genomic_DNA"/>
</dbReference>
<evidence type="ECO:0000313" key="8">
    <source>
        <dbReference type="Proteomes" id="UP000034911"/>
    </source>
</evidence>
<dbReference type="PATRIC" id="fig|1619050.3.peg.523"/>
<comment type="caution">
    <text evidence="7">The sequence shown here is derived from an EMBL/GenBank/DDBJ whole genome shotgun (WGS) entry which is preliminary data.</text>
</comment>
<dbReference type="STRING" id="1619050.UX20_C0025G0017"/>
<comment type="similarity">
    <text evidence="1 5">Belongs to the EF-Ts family.</text>
</comment>
<evidence type="ECO:0000256" key="4">
    <source>
        <dbReference type="ARBA" id="ARBA00022917"/>
    </source>
</evidence>
<dbReference type="PANTHER" id="PTHR11741:SF0">
    <property type="entry name" value="ELONGATION FACTOR TS, MITOCHONDRIAL"/>
    <property type="match status" value="1"/>
</dbReference>
<keyword evidence="3 5" id="KW-0251">Elongation factor</keyword>
<dbReference type="InterPro" id="IPR001816">
    <property type="entry name" value="Transl_elong_EFTs/EF1B"/>
</dbReference>
<dbReference type="InterPro" id="IPR014039">
    <property type="entry name" value="Transl_elong_EFTs/EF1B_dimer"/>
</dbReference>
<dbReference type="HAMAP" id="MF_00050">
    <property type="entry name" value="EF_Ts"/>
    <property type="match status" value="1"/>
</dbReference>